<reference evidence="5 6" key="1">
    <citation type="submission" date="2024-03" db="EMBL/GenBank/DDBJ databases">
        <title>Adaptation during the transition from Ophiocordyceps entomopathogen to insect associate is accompanied by gene loss and intensified selection.</title>
        <authorList>
            <person name="Ward C.M."/>
            <person name="Onetto C.A."/>
            <person name="Borneman A.R."/>
        </authorList>
    </citation>
    <scope>NUCLEOTIDE SEQUENCE [LARGE SCALE GENOMIC DNA]</scope>
    <source>
        <strain evidence="5">AWRI1</strain>
        <tissue evidence="5">Single Adult Female</tissue>
    </source>
</reference>
<evidence type="ECO:0000256" key="1">
    <source>
        <dbReference type="ARBA" id="ARBA00004502"/>
    </source>
</evidence>
<accession>A0AAN9TQA0</accession>
<dbReference type="GO" id="GO:0019915">
    <property type="term" value="P:lipid storage"/>
    <property type="evidence" value="ECO:0007669"/>
    <property type="project" value="TreeGrafter"/>
</dbReference>
<dbReference type="SMART" id="SM01057">
    <property type="entry name" value="Carb_anhydrase"/>
    <property type="match status" value="1"/>
</dbReference>
<comment type="subcellular location">
    <subcellularLocation>
        <location evidence="1">Lipid droplet</location>
    </subcellularLocation>
</comment>
<dbReference type="InterPro" id="IPR004279">
    <property type="entry name" value="Perilipin"/>
</dbReference>
<comment type="caution">
    <text evidence="5">The sequence shown here is derived from an EMBL/GenBank/DDBJ whole genome shotgun (WGS) entry which is preliminary data.</text>
</comment>
<dbReference type="GO" id="GO:0010890">
    <property type="term" value="P:positive regulation of triglyceride storage"/>
    <property type="evidence" value="ECO:0007669"/>
    <property type="project" value="TreeGrafter"/>
</dbReference>
<keyword evidence="3" id="KW-0551">Lipid droplet</keyword>
<dbReference type="GO" id="GO:0005811">
    <property type="term" value="C:lipid droplet"/>
    <property type="evidence" value="ECO:0007669"/>
    <property type="project" value="UniProtKB-SubCell"/>
</dbReference>
<dbReference type="Pfam" id="PF00194">
    <property type="entry name" value="Carb_anhydrase"/>
    <property type="match status" value="3"/>
</dbReference>
<dbReference type="Gene3D" id="3.10.200.10">
    <property type="entry name" value="Alpha carbonic anhydrase"/>
    <property type="match status" value="3"/>
</dbReference>
<gene>
    <name evidence="5" type="ORF">V9T40_006861</name>
</gene>
<dbReference type="AlphaFoldDB" id="A0AAN9TQA0"/>
<dbReference type="InterPro" id="IPR036398">
    <property type="entry name" value="CA_dom_sf"/>
</dbReference>
<dbReference type="Pfam" id="PF03036">
    <property type="entry name" value="Perilipin"/>
    <property type="match status" value="1"/>
</dbReference>
<dbReference type="PANTHER" id="PTHR14024">
    <property type="entry name" value="PERILIPIN"/>
    <property type="match status" value="1"/>
</dbReference>
<dbReference type="PROSITE" id="PS51144">
    <property type="entry name" value="ALPHA_CA_2"/>
    <property type="match status" value="1"/>
</dbReference>
<evidence type="ECO:0000313" key="5">
    <source>
        <dbReference type="EMBL" id="KAK7602887.1"/>
    </source>
</evidence>
<comment type="similarity">
    <text evidence="2">Belongs to the perilipin family.</text>
</comment>
<dbReference type="GO" id="GO:0005829">
    <property type="term" value="C:cytosol"/>
    <property type="evidence" value="ECO:0007669"/>
    <property type="project" value="TreeGrafter"/>
</dbReference>
<proteinExistence type="inferred from homology"/>
<keyword evidence="6" id="KW-1185">Reference proteome</keyword>
<dbReference type="Proteomes" id="UP001367676">
    <property type="component" value="Unassembled WGS sequence"/>
</dbReference>
<dbReference type="SUPFAM" id="SSF51069">
    <property type="entry name" value="Carbonic anhydrase"/>
    <property type="match status" value="2"/>
</dbReference>
<sequence>MFQKSSRIIRWSVNTAETSVVIAIDLSKPAIVLFDGPIHLFDEILCKSLDMVEDALPVIKKEPKEIYLEAKNIVNSVMGPVLKRADSVKELSIQSAITYSTKAAKSVDNALAVADKFVDKYLPEIEGVDQTDGPNRASPVPQTQTEKTIRHAKKFTRTMKRRLTQRTLYEARELRKQGVNLIHVLVQLTDLLARDPKAFAKKMKELWLYLSEDEPENQAPPQTLEQLIVMLTRESARRLVHVINFTTNTTINIPKYAKEHVVYALHKFDEYVQGLNLKSSGIKRQYQIVKNVIKDSFGKFFSMLKVSLTVDVLNSSQFSLATQCGEGLNFDQRPLIISAEETKRSIQMTSSSQTKPKNSVKNANAVHDVRKEVDRSWTQLTNKAADLIDQANGVIAKLQEPSKNFTLSGGIFQDEIFDFTHVSYYWINDPLEFTGATVDDVGAPIVAVATFFNRRYKSFNYAKAERDGIVSFVVKVVVQGVVANKEFSKLEPALRSVTTAGSESETTVDAATSFFGLYPEPSYYAYPGSYYDSPNGKQIFSATIIELPKSHYPSISKKQFSAFTNCKNLDNSPIDFRLASFASDSRPLVQGLTWPYDNITPFPFPTPSPVNFDSKSARLISVPTPLQITIGLYEPHLISNTGASVTVTVGRPVITSVTGGVLGSSVYVFEQLSFFWSENYKSPAASNIDGDMTPLFAQVIFRNTKYANSAIANTFRDGYAVIQTNVKVEGYAPNHLFEPLANILKLLRKAGSTLPVQSLPLFSWVDQLSLDRYYAYPGSVSLGLSGTQFYSATIIQLPKTFGPSISITQFQLFLNLKNYAGSSFTNKLPTFPAGFRPVVQVCGVNAAWPYDIATPFCYRTPSPINIDTDKVRYLTTLPPLRWTIGLFESFFVTNTGRSGPSWFGTMKTFQFFFSVLITANKNVLTSVTGGLLGNDVYVFQEATFYWSPNFRSSAANDIDGIGAPLFFRVVLRNRKYPNAATAIKYRDGFVVAQINVQVEGYVPNPSFEIFGRTLRCIKRAGSTVPRLALPIFIWLDQLALKFYYAYPGSIIETCGSSVQYDSATIVQFPKSGSGYISIPQFQDFVNLLDATGNPIVNRISVFPDGGRPVIEVSGSLQSFFPTAA</sequence>
<protein>
    <recommendedName>
        <fullName evidence="4">Alpha-carbonic anhydrase domain-containing protein</fullName>
    </recommendedName>
</protein>
<dbReference type="InterPro" id="IPR001148">
    <property type="entry name" value="CA_dom"/>
</dbReference>
<name>A0AAN9TQA0_9HEMI</name>
<dbReference type="EMBL" id="JBBCAQ010000007">
    <property type="protein sequence ID" value="KAK7602887.1"/>
    <property type="molecule type" value="Genomic_DNA"/>
</dbReference>
<organism evidence="5 6">
    <name type="scientific">Parthenolecanium corni</name>
    <dbReference type="NCBI Taxonomy" id="536013"/>
    <lineage>
        <taxon>Eukaryota</taxon>
        <taxon>Metazoa</taxon>
        <taxon>Ecdysozoa</taxon>
        <taxon>Arthropoda</taxon>
        <taxon>Hexapoda</taxon>
        <taxon>Insecta</taxon>
        <taxon>Pterygota</taxon>
        <taxon>Neoptera</taxon>
        <taxon>Paraneoptera</taxon>
        <taxon>Hemiptera</taxon>
        <taxon>Sternorrhyncha</taxon>
        <taxon>Coccoidea</taxon>
        <taxon>Coccidae</taxon>
        <taxon>Parthenolecanium</taxon>
    </lineage>
</organism>
<evidence type="ECO:0000256" key="3">
    <source>
        <dbReference type="ARBA" id="ARBA00022677"/>
    </source>
</evidence>
<feature type="domain" description="Alpha-carbonic anhydrase" evidence="4">
    <location>
        <begin position="579"/>
        <end position="842"/>
    </location>
</feature>
<evidence type="ECO:0000256" key="2">
    <source>
        <dbReference type="ARBA" id="ARBA00006311"/>
    </source>
</evidence>
<evidence type="ECO:0000259" key="4">
    <source>
        <dbReference type="PROSITE" id="PS51144"/>
    </source>
</evidence>
<evidence type="ECO:0000313" key="6">
    <source>
        <dbReference type="Proteomes" id="UP001367676"/>
    </source>
</evidence>
<dbReference type="PANTHER" id="PTHR14024:SF49">
    <property type="entry name" value="LIPID STORAGE DROPLETS SURFACE-BINDING PROTEIN 1"/>
    <property type="match status" value="1"/>
</dbReference>